<dbReference type="InterPro" id="IPR018053">
    <property type="entry name" value="Glyco_hydro_32_AS"/>
</dbReference>
<dbReference type="InterPro" id="IPR023296">
    <property type="entry name" value="Glyco_hydro_beta-prop_sf"/>
</dbReference>
<protein>
    <recommendedName>
        <fullName evidence="2">beta-fructofuranosidase</fullName>
        <ecNumber evidence="2">3.2.1.26</ecNumber>
    </recommendedName>
</protein>
<keyword evidence="3 5" id="KW-0378">Hydrolase</keyword>
<comment type="caution">
    <text evidence="8">The sequence shown here is derived from an EMBL/GenBank/DDBJ whole genome shotgun (WGS) entry which is preliminary data.</text>
</comment>
<dbReference type="InterPro" id="IPR013320">
    <property type="entry name" value="ConA-like_dom_sf"/>
</dbReference>
<dbReference type="EC" id="3.2.1.26" evidence="2"/>
<evidence type="ECO:0000256" key="2">
    <source>
        <dbReference type="ARBA" id="ARBA00012758"/>
    </source>
</evidence>
<dbReference type="SUPFAM" id="SSF75005">
    <property type="entry name" value="Arabinanase/levansucrase/invertase"/>
    <property type="match status" value="1"/>
</dbReference>
<evidence type="ECO:0000256" key="1">
    <source>
        <dbReference type="ARBA" id="ARBA00009902"/>
    </source>
</evidence>
<gene>
    <name evidence="8" type="ORF">H9846_02075</name>
</gene>
<comment type="similarity">
    <text evidence="1 5">Belongs to the glycosyl hydrolase 32 family.</text>
</comment>
<evidence type="ECO:0000256" key="5">
    <source>
        <dbReference type="RuleBase" id="RU362110"/>
    </source>
</evidence>
<dbReference type="InterPro" id="IPR013148">
    <property type="entry name" value="Glyco_hydro_32_N"/>
</dbReference>
<dbReference type="InterPro" id="IPR051214">
    <property type="entry name" value="GH32_Enzymes"/>
</dbReference>
<dbReference type="EMBL" id="DXEI01000033">
    <property type="protein sequence ID" value="HIX94226.1"/>
    <property type="molecule type" value="Genomic_DNA"/>
</dbReference>
<sequence>MPRHLSKLQTAREFEHQEASKIPPHARPGFHLTPLVGWMNDPNGFCYYNGCYHLFYQYHPYNTVWGPMHWGHAASADLLHWDYLPCALAPDTAADAAGCFSGSAVPLPDGQLLLLYTGVQPAGIGHKELQAQCVAVGDGRDFAKDAANPVITAAMLPAGYSAVDFRDPKIWQEGGQYYCVAACRHETEQGSILLFESPDGHTWHYLTVLDASHDALGKMWECPDFFALDGAQVLLVSPQEMRATADGEFHAGEGTVAILGRYDPATHAFARQSVQAIDYGLDFYAPQTTLAPDGRRIMVAWMQSWATAPSAPCAGGRPWFGRMTLPRELRVQNGRLYQTPVREIETLWHDKVELTGVTVEGCAALPGIGGRSVDLTVRVDAAASPACRRFTLRFAAGGALYNEIRCDLDRGELAFDRSHGGSRRDCAHTRHIQAAPKDGVLTLRLILDKDCAELFVNDGERALSAVLDTPPEAQGITFAAEGGAVRLDAVQHTLG</sequence>
<evidence type="ECO:0000259" key="7">
    <source>
        <dbReference type="Pfam" id="PF08244"/>
    </source>
</evidence>
<evidence type="ECO:0000313" key="8">
    <source>
        <dbReference type="EMBL" id="HIX94226.1"/>
    </source>
</evidence>
<reference evidence="8" key="1">
    <citation type="journal article" date="2021" name="PeerJ">
        <title>Extensive microbial diversity within the chicken gut microbiome revealed by metagenomics and culture.</title>
        <authorList>
            <person name="Gilroy R."/>
            <person name="Ravi A."/>
            <person name="Getino M."/>
            <person name="Pursley I."/>
            <person name="Horton D.L."/>
            <person name="Alikhan N.F."/>
            <person name="Baker D."/>
            <person name="Gharbi K."/>
            <person name="Hall N."/>
            <person name="Watson M."/>
            <person name="Adriaenssens E.M."/>
            <person name="Foster-Nyarko E."/>
            <person name="Jarju S."/>
            <person name="Secka A."/>
            <person name="Antonio M."/>
            <person name="Oren A."/>
            <person name="Chaudhuri R.R."/>
            <person name="La Ragione R."/>
            <person name="Hildebrand F."/>
            <person name="Pallen M.J."/>
        </authorList>
    </citation>
    <scope>NUCLEOTIDE SEQUENCE</scope>
    <source>
        <strain evidence="8">ChiHecec2B26-7398</strain>
    </source>
</reference>
<name>A0A9D1XZP9_9FIRM</name>
<dbReference type="PANTHER" id="PTHR43101">
    <property type="entry name" value="BETA-FRUCTOSIDASE"/>
    <property type="match status" value="1"/>
</dbReference>
<keyword evidence="4 5" id="KW-0326">Glycosidase</keyword>
<dbReference type="Gene3D" id="2.60.120.560">
    <property type="entry name" value="Exo-inulinase, domain 1"/>
    <property type="match status" value="1"/>
</dbReference>
<dbReference type="GO" id="GO:0005975">
    <property type="term" value="P:carbohydrate metabolic process"/>
    <property type="evidence" value="ECO:0007669"/>
    <property type="project" value="InterPro"/>
</dbReference>
<dbReference type="SUPFAM" id="SSF49899">
    <property type="entry name" value="Concanavalin A-like lectins/glucanases"/>
    <property type="match status" value="1"/>
</dbReference>
<dbReference type="Pfam" id="PF08244">
    <property type="entry name" value="Glyco_hydro_32C"/>
    <property type="match status" value="1"/>
</dbReference>
<dbReference type="AlphaFoldDB" id="A0A9D1XZP9"/>
<proteinExistence type="inferred from homology"/>
<evidence type="ECO:0000313" key="9">
    <source>
        <dbReference type="Proteomes" id="UP000886751"/>
    </source>
</evidence>
<dbReference type="SMART" id="SM00640">
    <property type="entry name" value="Glyco_32"/>
    <property type="match status" value="1"/>
</dbReference>
<dbReference type="CDD" id="cd08996">
    <property type="entry name" value="GH32_FFase"/>
    <property type="match status" value="1"/>
</dbReference>
<feature type="domain" description="Glycosyl hydrolase family 32 C-terminal" evidence="7">
    <location>
        <begin position="366"/>
        <end position="490"/>
    </location>
</feature>
<dbReference type="PANTHER" id="PTHR43101:SF1">
    <property type="entry name" value="BETA-FRUCTOSIDASE"/>
    <property type="match status" value="1"/>
</dbReference>
<reference evidence="8" key="2">
    <citation type="submission" date="2021-04" db="EMBL/GenBank/DDBJ databases">
        <authorList>
            <person name="Gilroy R."/>
        </authorList>
    </citation>
    <scope>NUCLEOTIDE SEQUENCE</scope>
    <source>
        <strain evidence="8">ChiHecec2B26-7398</strain>
    </source>
</reference>
<dbReference type="GO" id="GO:0004564">
    <property type="term" value="F:beta-fructofuranosidase activity"/>
    <property type="evidence" value="ECO:0007669"/>
    <property type="project" value="UniProtKB-EC"/>
</dbReference>
<dbReference type="Proteomes" id="UP000886751">
    <property type="component" value="Unassembled WGS sequence"/>
</dbReference>
<dbReference type="Pfam" id="PF00251">
    <property type="entry name" value="Glyco_hydro_32N"/>
    <property type="match status" value="1"/>
</dbReference>
<dbReference type="InterPro" id="IPR013189">
    <property type="entry name" value="Glyco_hydro_32_C"/>
</dbReference>
<evidence type="ECO:0000256" key="3">
    <source>
        <dbReference type="ARBA" id="ARBA00022801"/>
    </source>
</evidence>
<accession>A0A9D1XZP9</accession>
<evidence type="ECO:0000256" key="4">
    <source>
        <dbReference type="ARBA" id="ARBA00023295"/>
    </source>
</evidence>
<organism evidence="8 9">
    <name type="scientific">Candidatus Gemmiger excrementipullorum</name>
    <dbReference type="NCBI Taxonomy" id="2838610"/>
    <lineage>
        <taxon>Bacteria</taxon>
        <taxon>Bacillati</taxon>
        <taxon>Bacillota</taxon>
        <taxon>Clostridia</taxon>
        <taxon>Eubacteriales</taxon>
        <taxon>Gemmiger</taxon>
    </lineage>
</organism>
<dbReference type="Gene3D" id="2.115.10.20">
    <property type="entry name" value="Glycosyl hydrolase domain, family 43"/>
    <property type="match status" value="1"/>
</dbReference>
<dbReference type="InterPro" id="IPR001362">
    <property type="entry name" value="Glyco_hydro_32"/>
</dbReference>
<feature type="domain" description="Glycosyl hydrolase family 32 N-terminal" evidence="6">
    <location>
        <begin position="31"/>
        <end position="340"/>
    </location>
</feature>
<dbReference type="PROSITE" id="PS00609">
    <property type="entry name" value="GLYCOSYL_HYDROL_F32"/>
    <property type="match status" value="1"/>
</dbReference>
<evidence type="ECO:0000259" key="6">
    <source>
        <dbReference type="Pfam" id="PF00251"/>
    </source>
</evidence>